<comment type="caution">
    <text evidence="7">The sequence shown here is derived from an EMBL/GenBank/DDBJ whole genome shotgun (WGS) entry which is preliminary data.</text>
</comment>
<dbReference type="Proteomes" id="UP000443582">
    <property type="component" value="Unassembled WGS sequence"/>
</dbReference>
<comment type="function">
    <text evidence="5">One of two assembly initiator proteins, it binds directly to the 5'-end of the 23S rRNA, where it nucleates assembly of the 50S subunit.</text>
</comment>
<keyword evidence="3 5" id="KW-0687">Ribonucleoprotein</keyword>
<dbReference type="Gene3D" id="2.30.30.30">
    <property type="match status" value="1"/>
</dbReference>
<dbReference type="PROSITE" id="PS01108">
    <property type="entry name" value="RIBOSOMAL_L24"/>
    <property type="match status" value="1"/>
</dbReference>
<evidence type="ECO:0000256" key="5">
    <source>
        <dbReference type="HAMAP-Rule" id="MF_01326"/>
    </source>
</evidence>
<organism evidence="7 8">
    <name type="scientific">Halobacteriovorax vibrionivorans</name>
    <dbReference type="NCBI Taxonomy" id="2152716"/>
    <lineage>
        <taxon>Bacteria</taxon>
        <taxon>Pseudomonadati</taxon>
        <taxon>Bdellovibrionota</taxon>
        <taxon>Bacteriovoracia</taxon>
        <taxon>Bacteriovoracales</taxon>
        <taxon>Halobacteriovoraceae</taxon>
        <taxon>Halobacteriovorax</taxon>
    </lineage>
</organism>
<dbReference type="InterPro" id="IPR041988">
    <property type="entry name" value="Ribosomal_uL24_KOW"/>
</dbReference>
<evidence type="ECO:0000256" key="4">
    <source>
        <dbReference type="ARBA" id="ARBA00035206"/>
    </source>
</evidence>
<dbReference type="SMART" id="SM00739">
    <property type="entry name" value="KOW"/>
    <property type="match status" value="1"/>
</dbReference>
<protein>
    <recommendedName>
        <fullName evidence="4 5">Large ribosomal subunit protein uL24</fullName>
    </recommendedName>
</protein>
<keyword evidence="5" id="KW-0694">RNA-binding</keyword>
<keyword evidence="8" id="KW-1185">Reference proteome</keyword>
<evidence type="ECO:0000313" key="8">
    <source>
        <dbReference type="Proteomes" id="UP000443582"/>
    </source>
</evidence>
<comment type="function">
    <text evidence="5">One of the proteins that surrounds the polypeptide exit tunnel on the outside of the subunit.</text>
</comment>
<gene>
    <name evidence="5" type="primary">rplX</name>
    <name evidence="7" type="ORF">DAY19_03875</name>
</gene>
<evidence type="ECO:0000256" key="1">
    <source>
        <dbReference type="ARBA" id="ARBA00010618"/>
    </source>
</evidence>
<dbReference type="InterPro" id="IPR003256">
    <property type="entry name" value="Ribosomal_uL24"/>
</dbReference>
<sequence>MQKLKVNDNVVVLTGKDRGKTGEVKKINFKTKVVYVGGVNLVKKAIKPTQENPAGGIVDIEAPLHISNVAVVSPKTKKATRVRFEEKDGKKVRVAVSCGSELS</sequence>
<dbReference type="InterPro" id="IPR014722">
    <property type="entry name" value="Rib_uL2_dom2"/>
</dbReference>
<name>A0ABY0IKA9_9BACT</name>
<comment type="subunit">
    <text evidence="5">Part of the 50S ribosomal subunit.</text>
</comment>
<dbReference type="Pfam" id="PF17136">
    <property type="entry name" value="ribosomal_L24"/>
    <property type="match status" value="1"/>
</dbReference>
<evidence type="ECO:0000313" key="7">
    <source>
        <dbReference type="EMBL" id="RZF22924.1"/>
    </source>
</evidence>
<dbReference type="EMBL" id="QDKL01000001">
    <property type="protein sequence ID" value="RZF22924.1"/>
    <property type="molecule type" value="Genomic_DNA"/>
</dbReference>
<dbReference type="PANTHER" id="PTHR12903">
    <property type="entry name" value="MITOCHONDRIAL RIBOSOMAL PROTEIN L24"/>
    <property type="match status" value="1"/>
</dbReference>
<dbReference type="CDD" id="cd06089">
    <property type="entry name" value="KOW_RPL26"/>
    <property type="match status" value="1"/>
</dbReference>
<keyword evidence="5" id="KW-0699">rRNA-binding</keyword>
<keyword evidence="2 5" id="KW-0689">Ribosomal protein</keyword>
<dbReference type="SUPFAM" id="SSF50104">
    <property type="entry name" value="Translation proteins SH3-like domain"/>
    <property type="match status" value="1"/>
</dbReference>
<dbReference type="InterPro" id="IPR005824">
    <property type="entry name" value="KOW"/>
</dbReference>
<dbReference type="NCBIfam" id="TIGR01079">
    <property type="entry name" value="rplX_bact"/>
    <property type="match status" value="1"/>
</dbReference>
<dbReference type="InterPro" id="IPR005825">
    <property type="entry name" value="Ribosomal_uL24_CS"/>
</dbReference>
<comment type="similarity">
    <text evidence="1 5">Belongs to the universal ribosomal protein uL24 family.</text>
</comment>
<evidence type="ECO:0000256" key="2">
    <source>
        <dbReference type="ARBA" id="ARBA00022980"/>
    </source>
</evidence>
<dbReference type="InterPro" id="IPR057264">
    <property type="entry name" value="Ribosomal_uL24_C"/>
</dbReference>
<evidence type="ECO:0000256" key="3">
    <source>
        <dbReference type="ARBA" id="ARBA00023274"/>
    </source>
</evidence>
<dbReference type="InterPro" id="IPR008991">
    <property type="entry name" value="Translation_prot_SH3-like_sf"/>
</dbReference>
<dbReference type="HAMAP" id="MF_01326_B">
    <property type="entry name" value="Ribosomal_uL24_B"/>
    <property type="match status" value="1"/>
</dbReference>
<reference evidence="8" key="1">
    <citation type="journal article" date="2019" name="Int. J. Syst. Evol. Microbiol.">
        <title>Halobacteriovorax valvorus sp. nov., a novel prokaryotic predator isolated from coastal seawater of China.</title>
        <authorList>
            <person name="Chen M.-X."/>
        </authorList>
    </citation>
    <scope>NUCLEOTIDE SEQUENCE [LARGE SCALE GENOMIC DNA]</scope>
    <source>
        <strain evidence="8">BL9</strain>
    </source>
</reference>
<proteinExistence type="inferred from homology"/>
<evidence type="ECO:0000259" key="6">
    <source>
        <dbReference type="SMART" id="SM00739"/>
    </source>
</evidence>
<accession>A0ABY0IKA9</accession>
<dbReference type="RefSeq" id="WP_114705865.1">
    <property type="nucleotide sequence ID" value="NZ_QDKL01000001.1"/>
</dbReference>
<feature type="domain" description="KOW" evidence="6">
    <location>
        <begin position="3"/>
        <end position="30"/>
    </location>
</feature>
<dbReference type="GO" id="GO:0005840">
    <property type="term" value="C:ribosome"/>
    <property type="evidence" value="ECO:0007669"/>
    <property type="project" value="UniProtKB-KW"/>
</dbReference>